<reference evidence="1 2" key="1">
    <citation type="submission" date="2018-06" db="EMBL/GenBank/DDBJ databases">
        <authorList>
            <consortium name="Pathogen Informatics"/>
            <person name="Doyle S."/>
        </authorList>
    </citation>
    <scope>NUCLEOTIDE SEQUENCE [LARGE SCALE GENOMIC DNA]</scope>
    <source>
        <strain evidence="1 2">NCTC8261</strain>
    </source>
</reference>
<dbReference type="GO" id="GO:0008918">
    <property type="term" value="F:lipopolysaccharide 3-alpha-galactosyltransferase activity"/>
    <property type="evidence" value="ECO:0007669"/>
    <property type="project" value="UniProtKB-EC"/>
</dbReference>
<keyword evidence="1" id="KW-0328">Glycosyltransferase</keyword>
<dbReference type="Gene3D" id="3.90.550.10">
    <property type="entry name" value="Spore Coat Polysaccharide Biosynthesis Protein SpsA, Chain A"/>
    <property type="match status" value="1"/>
</dbReference>
<evidence type="ECO:0000313" key="2">
    <source>
        <dbReference type="Proteomes" id="UP000254712"/>
    </source>
</evidence>
<dbReference type="Proteomes" id="UP000254712">
    <property type="component" value="Unassembled WGS sequence"/>
</dbReference>
<gene>
    <name evidence="1" type="primary">waaI</name>
    <name evidence="1" type="ORF">NCTC8261_00220</name>
</gene>
<dbReference type="Pfam" id="PF01501">
    <property type="entry name" value="Glyco_transf_8"/>
    <property type="match status" value="1"/>
</dbReference>
<sequence>MCYILKILIMQYSRNYKSDHYEQKIFEEEVIQQTLDYNYAQHSDAAKFNIAYGIDKNFLFGCGVSIASVLLANPEKALAFHVFTDFFGSEDQQRFEGISKTVRYADCCLPNRL</sequence>
<evidence type="ECO:0000313" key="1">
    <source>
        <dbReference type="EMBL" id="SUH34051.1"/>
    </source>
</evidence>
<keyword evidence="1" id="KW-0808">Transferase</keyword>
<protein>
    <submittedName>
        <fullName evidence="1">Lipopolysaccharide 1,3-galactosyltransferase</fullName>
        <ecNumber evidence="1">2.4.1.44</ecNumber>
    </submittedName>
</protein>
<name>A0A379WK32_SALET</name>
<dbReference type="EC" id="2.4.1.44" evidence="1"/>
<dbReference type="InterPro" id="IPR029044">
    <property type="entry name" value="Nucleotide-diphossugar_trans"/>
</dbReference>
<organism evidence="1 2">
    <name type="scientific">Salmonella enterica I</name>
    <dbReference type="NCBI Taxonomy" id="59201"/>
    <lineage>
        <taxon>Bacteria</taxon>
        <taxon>Pseudomonadati</taxon>
        <taxon>Pseudomonadota</taxon>
        <taxon>Gammaproteobacteria</taxon>
        <taxon>Enterobacterales</taxon>
        <taxon>Enterobacteriaceae</taxon>
        <taxon>Salmonella</taxon>
    </lineage>
</organism>
<proteinExistence type="predicted"/>
<dbReference type="AlphaFoldDB" id="A0A379WK32"/>
<dbReference type="SUPFAM" id="SSF53448">
    <property type="entry name" value="Nucleotide-diphospho-sugar transferases"/>
    <property type="match status" value="1"/>
</dbReference>
<accession>A0A379WK32</accession>
<dbReference type="EMBL" id="UGXT01000002">
    <property type="protein sequence ID" value="SUH34051.1"/>
    <property type="molecule type" value="Genomic_DNA"/>
</dbReference>
<dbReference type="InterPro" id="IPR002495">
    <property type="entry name" value="Glyco_trans_8"/>
</dbReference>